<evidence type="ECO:0000313" key="1">
    <source>
        <dbReference type="EMBL" id="OPJ77932.1"/>
    </source>
</evidence>
<sequence>MPTAHIPEKSGDLLSVASQESQAQGNDLEALQIHLCIFVPSLQLRTNAVWKHRLMLQRKQLPQQTRKGEEGLQ</sequence>
<evidence type="ECO:0000313" key="2">
    <source>
        <dbReference type="Proteomes" id="UP000190648"/>
    </source>
</evidence>
<dbReference type="EMBL" id="LSYS01005191">
    <property type="protein sequence ID" value="OPJ77932.1"/>
    <property type="molecule type" value="Genomic_DNA"/>
</dbReference>
<dbReference type="AlphaFoldDB" id="A0A1V4K0F6"/>
<dbReference type="Proteomes" id="UP000190648">
    <property type="component" value="Unassembled WGS sequence"/>
</dbReference>
<gene>
    <name evidence="1" type="ORF">AV530_014954</name>
</gene>
<protein>
    <submittedName>
        <fullName evidence="1">Uncharacterized protein</fullName>
    </submittedName>
</protein>
<comment type="caution">
    <text evidence="1">The sequence shown here is derived from an EMBL/GenBank/DDBJ whole genome shotgun (WGS) entry which is preliminary data.</text>
</comment>
<name>A0A1V4K0F6_PATFA</name>
<dbReference type="OrthoDB" id="9327625at2759"/>
<organism evidence="1 2">
    <name type="scientific">Patagioenas fasciata monilis</name>
    <dbReference type="NCBI Taxonomy" id="372326"/>
    <lineage>
        <taxon>Eukaryota</taxon>
        <taxon>Metazoa</taxon>
        <taxon>Chordata</taxon>
        <taxon>Craniata</taxon>
        <taxon>Vertebrata</taxon>
        <taxon>Euteleostomi</taxon>
        <taxon>Archelosauria</taxon>
        <taxon>Archosauria</taxon>
        <taxon>Dinosauria</taxon>
        <taxon>Saurischia</taxon>
        <taxon>Theropoda</taxon>
        <taxon>Coelurosauria</taxon>
        <taxon>Aves</taxon>
        <taxon>Neognathae</taxon>
        <taxon>Neoaves</taxon>
        <taxon>Columbimorphae</taxon>
        <taxon>Columbiformes</taxon>
        <taxon>Columbidae</taxon>
        <taxon>Patagioenas</taxon>
    </lineage>
</organism>
<reference evidence="1 2" key="1">
    <citation type="submission" date="2016-02" db="EMBL/GenBank/DDBJ databases">
        <title>Band-tailed pigeon sequencing and assembly.</title>
        <authorList>
            <person name="Soares A.E."/>
            <person name="Novak B.J."/>
            <person name="Rice E.S."/>
            <person name="O'Connell B."/>
            <person name="Chang D."/>
            <person name="Weber S."/>
            <person name="Shapiro B."/>
        </authorList>
    </citation>
    <scope>NUCLEOTIDE SEQUENCE [LARGE SCALE GENOMIC DNA]</scope>
    <source>
        <strain evidence="1">BTP2013</strain>
        <tissue evidence="1">Blood</tissue>
    </source>
</reference>
<keyword evidence="2" id="KW-1185">Reference proteome</keyword>
<accession>A0A1V4K0F6</accession>
<proteinExistence type="predicted"/>